<evidence type="ECO:0000256" key="7">
    <source>
        <dbReference type="SAM" id="SignalP"/>
    </source>
</evidence>
<feature type="region of interest" description="Disordered" evidence="6">
    <location>
        <begin position="270"/>
        <end position="301"/>
    </location>
</feature>
<evidence type="ECO:0000256" key="6">
    <source>
        <dbReference type="SAM" id="MobiDB-lite"/>
    </source>
</evidence>
<dbReference type="SMART" id="SM00066">
    <property type="entry name" value="GAL4"/>
    <property type="match status" value="1"/>
</dbReference>
<keyword evidence="7" id="KW-0732">Signal</keyword>
<dbReference type="eggNOG" id="ENOG502RJRW">
    <property type="taxonomic scope" value="Eukaryota"/>
</dbReference>
<keyword evidence="3" id="KW-0238">DNA-binding</keyword>
<feature type="signal peptide" evidence="7">
    <location>
        <begin position="1"/>
        <end position="16"/>
    </location>
</feature>
<dbReference type="GO" id="GO:0005634">
    <property type="term" value="C:nucleus"/>
    <property type="evidence" value="ECO:0007669"/>
    <property type="project" value="TreeGrafter"/>
</dbReference>
<evidence type="ECO:0000313" key="10">
    <source>
        <dbReference type="Proteomes" id="UP000190312"/>
    </source>
</evidence>
<evidence type="ECO:0000256" key="5">
    <source>
        <dbReference type="ARBA" id="ARBA00023242"/>
    </source>
</evidence>
<dbReference type="VEuPathDB" id="FungiDB:AO090701000958"/>
<dbReference type="SMART" id="SM00906">
    <property type="entry name" value="Fungal_trans"/>
    <property type="match status" value="1"/>
</dbReference>
<dbReference type="PANTHER" id="PTHR47424:SF4">
    <property type="entry name" value="ZN(II)2CYS6 TRANSCRIPTION FACTOR (EUROFUNG)"/>
    <property type="match status" value="1"/>
</dbReference>
<dbReference type="OrthoDB" id="424974at2759"/>
<feature type="compositionally biased region" description="Low complexity" evidence="6">
    <location>
        <begin position="333"/>
        <end position="352"/>
    </location>
</feature>
<dbReference type="VEuPathDB" id="FungiDB:AO090023000558"/>
<dbReference type="Pfam" id="PF00172">
    <property type="entry name" value="Zn_clus"/>
    <property type="match status" value="1"/>
</dbReference>
<keyword evidence="1" id="KW-0479">Metal-binding</keyword>
<dbReference type="GO" id="GO:0008270">
    <property type="term" value="F:zinc ion binding"/>
    <property type="evidence" value="ECO:0007669"/>
    <property type="project" value="InterPro"/>
</dbReference>
<dbReference type="PROSITE" id="PS50048">
    <property type="entry name" value="ZN2_CY6_FUNGAL_2"/>
    <property type="match status" value="1"/>
</dbReference>
<dbReference type="SUPFAM" id="SSF57701">
    <property type="entry name" value="Zn2/Cys6 DNA-binding domain"/>
    <property type="match status" value="1"/>
</dbReference>
<evidence type="ECO:0000256" key="2">
    <source>
        <dbReference type="ARBA" id="ARBA00023015"/>
    </source>
</evidence>
<dbReference type="CDD" id="cd12148">
    <property type="entry name" value="fungal_TF_MHR"/>
    <property type="match status" value="1"/>
</dbReference>
<dbReference type="PANTHER" id="PTHR47424">
    <property type="entry name" value="REGULATORY PROTEIN GAL4"/>
    <property type="match status" value="1"/>
</dbReference>
<comment type="caution">
    <text evidence="9">The sequence shown here is derived from an EMBL/GenBank/DDBJ whole genome shotgun (WGS) entry which is preliminary data.</text>
</comment>
<dbReference type="Gene3D" id="4.10.240.10">
    <property type="entry name" value="Zn(2)-C6 fungal-type DNA-binding domain"/>
    <property type="match status" value="1"/>
</dbReference>
<dbReference type="Pfam" id="PF04082">
    <property type="entry name" value="Fungal_trans"/>
    <property type="match status" value="1"/>
</dbReference>
<evidence type="ECO:0000313" key="9">
    <source>
        <dbReference type="EMBL" id="OOO10947.1"/>
    </source>
</evidence>
<gene>
    <name evidence="9" type="ORF">OAory_01074170</name>
</gene>
<name>A0A1S9DPG3_ASPOZ</name>
<evidence type="ECO:0000259" key="8">
    <source>
        <dbReference type="PROSITE" id="PS50048"/>
    </source>
</evidence>
<protein>
    <recommendedName>
        <fullName evidence="8">Zn(2)-C6 fungal-type domain-containing protein</fullName>
    </recommendedName>
</protein>
<dbReference type="CDD" id="cd00067">
    <property type="entry name" value="GAL4"/>
    <property type="match status" value="1"/>
</dbReference>
<feature type="domain" description="Zn(2)-C6 fungal-type" evidence="8">
    <location>
        <begin position="214"/>
        <end position="247"/>
    </location>
</feature>
<evidence type="ECO:0000256" key="4">
    <source>
        <dbReference type="ARBA" id="ARBA00023163"/>
    </source>
</evidence>
<proteinExistence type="predicted"/>
<dbReference type="VEuPathDB" id="FungiDB:AO090012000143"/>
<feature type="region of interest" description="Disordered" evidence="6">
    <location>
        <begin position="333"/>
        <end position="359"/>
    </location>
</feature>
<feature type="chain" id="PRO_5012820341" description="Zn(2)-C6 fungal-type domain-containing protein" evidence="7">
    <location>
        <begin position="17"/>
        <end position="949"/>
    </location>
</feature>
<keyword evidence="2" id="KW-0805">Transcription regulation</keyword>
<organism evidence="9 10">
    <name type="scientific">Aspergillus oryzae</name>
    <name type="common">Yellow koji mold</name>
    <dbReference type="NCBI Taxonomy" id="5062"/>
    <lineage>
        <taxon>Eukaryota</taxon>
        <taxon>Fungi</taxon>
        <taxon>Dikarya</taxon>
        <taxon>Ascomycota</taxon>
        <taxon>Pezizomycotina</taxon>
        <taxon>Eurotiomycetes</taxon>
        <taxon>Eurotiomycetidae</taxon>
        <taxon>Eurotiales</taxon>
        <taxon>Aspergillaceae</taxon>
        <taxon>Aspergillus</taxon>
        <taxon>Aspergillus subgen. Circumdati</taxon>
    </lineage>
</organism>
<feature type="region of interest" description="Disordered" evidence="6">
    <location>
        <begin position="183"/>
        <end position="206"/>
    </location>
</feature>
<dbReference type="InterPro" id="IPR001138">
    <property type="entry name" value="Zn2Cys6_DnaBD"/>
</dbReference>
<dbReference type="InterPro" id="IPR051127">
    <property type="entry name" value="Fungal_SecMet_Regulators"/>
</dbReference>
<dbReference type="GO" id="GO:0000435">
    <property type="term" value="P:positive regulation of transcription from RNA polymerase II promoter by galactose"/>
    <property type="evidence" value="ECO:0007669"/>
    <property type="project" value="TreeGrafter"/>
</dbReference>
<dbReference type="InterPro" id="IPR036864">
    <property type="entry name" value="Zn2-C6_fun-type_DNA-bd_sf"/>
</dbReference>
<evidence type="ECO:0000256" key="1">
    <source>
        <dbReference type="ARBA" id="ARBA00022723"/>
    </source>
</evidence>
<dbReference type="Proteomes" id="UP000190312">
    <property type="component" value="Unassembled WGS sequence"/>
</dbReference>
<keyword evidence="5" id="KW-0539">Nucleus</keyword>
<feature type="compositionally biased region" description="Polar residues" evidence="6">
    <location>
        <begin position="292"/>
        <end position="301"/>
    </location>
</feature>
<feature type="region of interest" description="Disordered" evidence="6">
    <location>
        <begin position="407"/>
        <end position="438"/>
    </location>
</feature>
<dbReference type="AlphaFoldDB" id="A0A1S9DPG3"/>
<dbReference type="EMBL" id="MKZY01000003">
    <property type="protein sequence ID" value="OOO10947.1"/>
    <property type="molecule type" value="Genomic_DNA"/>
</dbReference>
<evidence type="ECO:0000256" key="3">
    <source>
        <dbReference type="ARBA" id="ARBA00023125"/>
    </source>
</evidence>
<dbReference type="GO" id="GO:0000978">
    <property type="term" value="F:RNA polymerase II cis-regulatory region sequence-specific DNA binding"/>
    <property type="evidence" value="ECO:0007669"/>
    <property type="project" value="TreeGrafter"/>
</dbReference>
<accession>A0A1S9DPG3</accession>
<dbReference type="InterPro" id="IPR007219">
    <property type="entry name" value="XnlR_reg_dom"/>
</dbReference>
<keyword evidence="4" id="KW-0804">Transcription</keyword>
<dbReference type="GO" id="GO:0000981">
    <property type="term" value="F:DNA-binding transcription factor activity, RNA polymerase II-specific"/>
    <property type="evidence" value="ECO:0007669"/>
    <property type="project" value="InterPro"/>
</dbReference>
<sequence>MKFFAVAALFATAAMAAPGSAPVPGAAAAAGNGNAPVINQTQQKAFTDACSAKGNHPVCCDQIDTSKTTTVNEGLLGGLLGEGLGGVLNNLVGGEPGACSGLVSALNKQCQTSIGCCQQNAKGDNYQSGLLNLNLQAPCLLSNGCSRNRTRAFRSPSVFALRMRFHPALTLPSMSVSFRLIQQPGPMDNSTSRKAPSAAKDAGRPSKRRKIAVACDECRVRKIRCDGAQPECGPCTKKADPGVQCVYTGKQKLAMRNYINTLESRLKFLQGPHRTPAKAPTSVESVEPESSDQVQAPTLSYSPVPSFGAPVATQFTPSSSVSEDRHRIATCIPADASGGDDSPSASACRSSSGRTAGYVPGQVQTRQRAHGVNAMMGAVEEERPTQGFFGSSSAASFMHQIKMAVDRRVTSPHRRTSDTILGASHAPGLMSTRSEKPTSVQNYVLPPRKTADSLMGVYWSFVFPLYPLVDGIRLRAEYEKVWTGEPPESDESMLMCTFNVIFALACQLADFIPPEEREASADAFFSRAKDLLQFNLWDTGSAALIQCLLLMAQYLQSTDSAHQCWIVTGLAIRNAQSLGLHLPQTIARLPSPQEQQLARKIWHGCVLMDRVISMTFGRPAMISKASCESVPLPATVDEEYIPTASGVEATQPADQPSVMAFYAKSLELYEIMNDILLSLYKPVPEENPEDMYDLYFNKENNQGERTIFELDRALSKWSQSLPSHLRGYSPASSTDVVFHHQSVVLRARFLHVRMLLFRPILSRYCAARDITVPDSLVSLGDSLPQRIAWQCSAICVKVAQEVIELIYENIPADGSSGPLPAWWYNILYVYTAATVLIAGYLCPAVLDEVTEAAITRSWNCALEILRKYQSYSTSARRCVAALEILYERVVSERPPSHEPSASHQQQSAASNAIDDMSLGEGMNAIFMEGFDWPDFQDMSWLNSVPSNLH</sequence>
<reference evidence="9 10" key="1">
    <citation type="submission" date="2016-10" db="EMBL/GenBank/DDBJ databases">
        <title>Genome sequencing of Aspergillus oryzae BCC7051.</title>
        <authorList>
            <person name="Thammarongtham C."/>
            <person name="Vorapreeda T."/>
            <person name="Nookaew I."/>
            <person name="Srisuk T."/>
            <person name="Land M."/>
            <person name="Jeennor S."/>
            <person name="Laoteng K."/>
        </authorList>
    </citation>
    <scope>NUCLEOTIDE SEQUENCE [LARGE SCALE GENOMIC DNA]</scope>
    <source>
        <strain evidence="9 10">BCC7051</strain>
    </source>
</reference>
<dbReference type="GO" id="GO:0006351">
    <property type="term" value="P:DNA-templated transcription"/>
    <property type="evidence" value="ECO:0007669"/>
    <property type="project" value="InterPro"/>
</dbReference>